<dbReference type="EMBL" id="JAZBJZ010000187">
    <property type="protein sequence ID" value="MEE3719903.1"/>
    <property type="molecule type" value="Genomic_DNA"/>
</dbReference>
<dbReference type="PANTHER" id="PTHR34107:SF2">
    <property type="entry name" value="SLL0888 PROTEIN"/>
    <property type="match status" value="1"/>
</dbReference>
<keyword evidence="2" id="KW-0540">Nuclease</keyword>
<dbReference type="SUPFAM" id="SSF52980">
    <property type="entry name" value="Restriction endonuclease-like"/>
    <property type="match status" value="1"/>
</dbReference>
<dbReference type="RefSeq" id="WP_330486340.1">
    <property type="nucleotide sequence ID" value="NZ_JAZBJZ010000187.1"/>
</dbReference>
<name>A0AAW9Q9M5_9CYAN</name>
<dbReference type="GO" id="GO:0004519">
    <property type="term" value="F:endonuclease activity"/>
    <property type="evidence" value="ECO:0007669"/>
    <property type="project" value="UniProtKB-KW"/>
</dbReference>
<gene>
    <name evidence="2" type="ORF">V2H45_24485</name>
</gene>
<evidence type="ECO:0000313" key="3">
    <source>
        <dbReference type="Proteomes" id="UP001333818"/>
    </source>
</evidence>
<dbReference type="Proteomes" id="UP001333818">
    <property type="component" value="Unassembled WGS sequence"/>
</dbReference>
<comment type="caution">
    <text evidence="2">The sequence shown here is derived from an EMBL/GenBank/DDBJ whole genome shotgun (WGS) entry which is preliminary data.</text>
</comment>
<dbReference type="Pfam" id="PF05685">
    <property type="entry name" value="Uma2"/>
    <property type="match status" value="1"/>
</dbReference>
<protein>
    <submittedName>
        <fullName evidence="2">Uma2 family endonuclease</fullName>
    </submittedName>
</protein>
<organism evidence="2 3">
    <name type="scientific">Tumidithrix elongata BACA0141</name>
    <dbReference type="NCBI Taxonomy" id="2716417"/>
    <lineage>
        <taxon>Bacteria</taxon>
        <taxon>Bacillati</taxon>
        <taxon>Cyanobacteriota</taxon>
        <taxon>Cyanophyceae</taxon>
        <taxon>Pseudanabaenales</taxon>
        <taxon>Pseudanabaenaceae</taxon>
        <taxon>Tumidithrix</taxon>
        <taxon>Tumidithrix elongata</taxon>
    </lineage>
</organism>
<dbReference type="InterPro" id="IPR011335">
    <property type="entry name" value="Restrct_endonuc-II-like"/>
</dbReference>
<dbReference type="Gene3D" id="3.90.1570.10">
    <property type="entry name" value="tt1808, chain A"/>
    <property type="match status" value="1"/>
</dbReference>
<keyword evidence="2" id="KW-0378">Hydrolase</keyword>
<dbReference type="AlphaFoldDB" id="A0AAW9Q9M5"/>
<dbReference type="CDD" id="cd06260">
    <property type="entry name" value="DUF820-like"/>
    <property type="match status" value="1"/>
</dbReference>
<sequence length="191" mass="21958">MIVVSPLLTLSEYLEYNDGTDARYELVNGELVAMAQPTGIHGGMSEFVNDAFRSEIQRRQLPLISKQELIAVQTGLIGGKITCRIPDVMVVTSEQWNEIKFREAVLIDSIPLLVVEIVSDSTRNIDYRKKRAEYNAIEIPEYWIIDFSDRKVTVLLLEDGLYEEIVYREEENIKSLLFTELQLTPDRIFNV</sequence>
<keyword evidence="2" id="KW-0255">Endonuclease</keyword>
<dbReference type="PANTHER" id="PTHR34107">
    <property type="entry name" value="SLL0198 PROTEIN-RELATED"/>
    <property type="match status" value="1"/>
</dbReference>
<keyword evidence="3" id="KW-1185">Reference proteome</keyword>
<accession>A0AAW9Q9M5</accession>
<feature type="domain" description="Putative restriction endonuclease" evidence="1">
    <location>
        <begin position="11"/>
        <end position="184"/>
    </location>
</feature>
<reference evidence="2" key="1">
    <citation type="submission" date="2024-01" db="EMBL/GenBank/DDBJ databases">
        <title>Bank of Algae and Cyanobacteria of the Azores (BACA) strain genomes.</title>
        <authorList>
            <person name="Luz R."/>
            <person name="Cordeiro R."/>
            <person name="Fonseca A."/>
            <person name="Goncalves V."/>
        </authorList>
    </citation>
    <scope>NUCLEOTIDE SEQUENCE</scope>
    <source>
        <strain evidence="2">BACA0141</strain>
    </source>
</reference>
<dbReference type="InterPro" id="IPR012296">
    <property type="entry name" value="Nuclease_put_TT1808"/>
</dbReference>
<evidence type="ECO:0000259" key="1">
    <source>
        <dbReference type="Pfam" id="PF05685"/>
    </source>
</evidence>
<evidence type="ECO:0000313" key="2">
    <source>
        <dbReference type="EMBL" id="MEE3719903.1"/>
    </source>
</evidence>
<dbReference type="InterPro" id="IPR008538">
    <property type="entry name" value="Uma2"/>
</dbReference>
<proteinExistence type="predicted"/>